<organism evidence="5 6">
    <name type="scientific">Aurantiacibacter rhizosphaerae</name>
    <dbReference type="NCBI Taxonomy" id="2691582"/>
    <lineage>
        <taxon>Bacteria</taxon>
        <taxon>Pseudomonadati</taxon>
        <taxon>Pseudomonadota</taxon>
        <taxon>Alphaproteobacteria</taxon>
        <taxon>Sphingomonadales</taxon>
        <taxon>Erythrobacteraceae</taxon>
        <taxon>Aurantiacibacter</taxon>
    </lineage>
</organism>
<dbReference type="InterPro" id="IPR002577">
    <property type="entry name" value="HTH_HxlR"/>
</dbReference>
<evidence type="ECO:0000256" key="2">
    <source>
        <dbReference type="ARBA" id="ARBA00023125"/>
    </source>
</evidence>
<reference evidence="5 6" key="2">
    <citation type="submission" date="2020-02" db="EMBL/GenBank/DDBJ databases">
        <title>Erythrobacter dongmakensis sp. nov., isolated from a tidal mudflat.</title>
        <authorList>
            <person name="Kim I.S."/>
        </authorList>
    </citation>
    <scope>NUCLEOTIDE SEQUENCE [LARGE SCALE GENOMIC DNA]</scope>
    <source>
        <strain evidence="5 6">GH3-10</strain>
    </source>
</reference>
<sequence>MKLQKETKDAVAHGKWYSDACGTAFALEVLGERWSMLIVRELMLGPRRFSAIRASLPGISAKVLTERLETLAQWGVVEKSQLPPPASAQVYGLTEWGYAADHALNELGRWAARSCRHNPDLPLSAASLMASMRTMQLPALSQARDMTIGFELGGEAFGATIRSGVLAIERSDRAEGDAVLRAPNARPVAGALYSGMPLAMLEEEAGLVIEGDRALAQQYLALFALPAKIDAV</sequence>
<name>A0A844XDL1_9SPHN</name>
<dbReference type="SUPFAM" id="SSF46785">
    <property type="entry name" value="Winged helix' DNA-binding domain"/>
    <property type="match status" value="1"/>
</dbReference>
<dbReference type="RefSeq" id="WP_160485251.1">
    <property type="nucleotide sequence ID" value="NZ_WUBR01000001.1"/>
</dbReference>
<gene>
    <name evidence="5" type="ORF">GRF63_07280</name>
</gene>
<evidence type="ECO:0000256" key="1">
    <source>
        <dbReference type="ARBA" id="ARBA00023015"/>
    </source>
</evidence>
<dbReference type="PANTHER" id="PTHR33204:SF18">
    <property type="entry name" value="TRANSCRIPTIONAL REGULATORY PROTEIN"/>
    <property type="match status" value="1"/>
</dbReference>
<accession>A0A844XDL1</accession>
<keyword evidence="1" id="KW-0805">Transcription regulation</keyword>
<keyword evidence="3" id="KW-0804">Transcription</keyword>
<dbReference type="InterPro" id="IPR036388">
    <property type="entry name" value="WH-like_DNA-bd_sf"/>
</dbReference>
<proteinExistence type="predicted"/>
<dbReference type="GO" id="GO:0003677">
    <property type="term" value="F:DNA binding"/>
    <property type="evidence" value="ECO:0007669"/>
    <property type="project" value="UniProtKB-KW"/>
</dbReference>
<dbReference type="EMBL" id="WUBR01000001">
    <property type="protein sequence ID" value="MWV27704.1"/>
    <property type="molecule type" value="Genomic_DNA"/>
</dbReference>
<dbReference type="InterPro" id="IPR036390">
    <property type="entry name" value="WH_DNA-bd_sf"/>
</dbReference>
<protein>
    <submittedName>
        <fullName evidence="5">Transcriptional regulator</fullName>
    </submittedName>
</protein>
<dbReference type="Pfam" id="PF01638">
    <property type="entry name" value="HxlR"/>
    <property type="match status" value="1"/>
</dbReference>
<dbReference type="Proteomes" id="UP000461409">
    <property type="component" value="Unassembled WGS sequence"/>
</dbReference>
<evidence type="ECO:0000256" key="3">
    <source>
        <dbReference type="ARBA" id="ARBA00023163"/>
    </source>
</evidence>
<keyword evidence="6" id="KW-1185">Reference proteome</keyword>
<dbReference type="PROSITE" id="PS51118">
    <property type="entry name" value="HTH_HXLR"/>
    <property type="match status" value="1"/>
</dbReference>
<evidence type="ECO:0000313" key="6">
    <source>
        <dbReference type="Proteomes" id="UP000461409"/>
    </source>
</evidence>
<dbReference type="Gene3D" id="1.10.10.10">
    <property type="entry name" value="Winged helix-like DNA-binding domain superfamily/Winged helix DNA-binding domain"/>
    <property type="match status" value="1"/>
</dbReference>
<dbReference type="PANTHER" id="PTHR33204">
    <property type="entry name" value="TRANSCRIPTIONAL REGULATOR, MARR FAMILY"/>
    <property type="match status" value="1"/>
</dbReference>
<evidence type="ECO:0000313" key="5">
    <source>
        <dbReference type="EMBL" id="MWV27704.1"/>
    </source>
</evidence>
<dbReference type="AlphaFoldDB" id="A0A844XDL1"/>
<reference evidence="5 6" key="1">
    <citation type="submission" date="2019-12" db="EMBL/GenBank/DDBJ databases">
        <authorList>
            <person name="Lee S.D."/>
        </authorList>
    </citation>
    <scope>NUCLEOTIDE SEQUENCE [LARGE SCALE GENOMIC DNA]</scope>
    <source>
        <strain evidence="5 6">GH3-10</strain>
    </source>
</reference>
<keyword evidence="2" id="KW-0238">DNA-binding</keyword>
<evidence type="ECO:0000259" key="4">
    <source>
        <dbReference type="PROSITE" id="PS51118"/>
    </source>
</evidence>
<feature type="domain" description="HTH hxlR-type" evidence="4">
    <location>
        <begin position="21"/>
        <end position="119"/>
    </location>
</feature>
<comment type="caution">
    <text evidence="5">The sequence shown here is derived from an EMBL/GenBank/DDBJ whole genome shotgun (WGS) entry which is preliminary data.</text>
</comment>